<comment type="caution">
    <text evidence="2">The sequence shown here is derived from an EMBL/GenBank/DDBJ whole genome shotgun (WGS) entry which is preliminary data.</text>
</comment>
<evidence type="ECO:0008006" key="6">
    <source>
        <dbReference type="Google" id="ProtNLM"/>
    </source>
</evidence>
<dbReference type="RefSeq" id="WP_046716840.1">
    <property type="nucleotide sequence ID" value="NZ_BJXR01000040.1"/>
</dbReference>
<reference evidence="3 4" key="1">
    <citation type="submission" date="2016-10" db="EMBL/GenBank/DDBJ databases">
        <authorList>
            <person name="Varghese N."/>
            <person name="Submissions S."/>
        </authorList>
    </citation>
    <scope>NUCLEOTIDE SEQUENCE [LARGE SCALE GENOMIC DNA]</scope>
    <source>
        <strain evidence="3 4">DSM 16525</strain>
    </source>
</reference>
<dbReference type="OrthoDB" id="5382330at2"/>
<keyword evidence="1" id="KW-0732">Signal</keyword>
<evidence type="ECO:0000313" key="2">
    <source>
        <dbReference type="EMBL" id="GEN10771.1"/>
    </source>
</evidence>
<organism evidence="2 5">
    <name type="scientific">Myxococcus fulvus</name>
    <dbReference type="NCBI Taxonomy" id="33"/>
    <lineage>
        <taxon>Bacteria</taxon>
        <taxon>Pseudomonadati</taxon>
        <taxon>Myxococcota</taxon>
        <taxon>Myxococcia</taxon>
        <taxon>Myxococcales</taxon>
        <taxon>Cystobacterineae</taxon>
        <taxon>Myxococcaceae</taxon>
        <taxon>Myxococcus</taxon>
    </lineage>
</organism>
<name>A0A511T9B6_MYXFU</name>
<reference evidence="2 5" key="2">
    <citation type="submission" date="2019-07" db="EMBL/GenBank/DDBJ databases">
        <title>Whole genome shotgun sequence of Myxococcus fulvus NBRC 100333.</title>
        <authorList>
            <person name="Hosoyama A."/>
            <person name="Uohara A."/>
            <person name="Ohji S."/>
            <person name="Ichikawa N."/>
        </authorList>
    </citation>
    <scope>NUCLEOTIDE SEQUENCE [LARGE SCALE GENOMIC DNA]</scope>
    <source>
        <strain evidence="2 5">NBRC 100333</strain>
    </source>
</reference>
<dbReference type="AlphaFoldDB" id="A0A511T9B6"/>
<dbReference type="EMBL" id="BJXR01000040">
    <property type="protein sequence ID" value="GEN10771.1"/>
    <property type="molecule type" value="Genomic_DNA"/>
</dbReference>
<evidence type="ECO:0000313" key="5">
    <source>
        <dbReference type="Proteomes" id="UP000321514"/>
    </source>
</evidence>
<sequence length="231" mass="24744">MRALVPLVALLVVAGCASNTNTLKPTTQAQVLPADQDSAVAEGAGVRLVADASAWKGSPANLERTLTPVYVRLENQSGRTLRIRYEDFSLVGTESRFRYSALAPFSLRQSAISSRDDGTGGAGRSWVYMGGGPRWGSRFGPRWGSPFYPFYGPYGPGPYAYQCEEPLPTQDMLRQALPEGTLGDGGTVQGFIYFQVVTGRESGVVLEARPVDANSGESLGTLDIPFQVGKS</sequence>
<evidence type="ECO:0000313" key="3">
    <source>
        <dbReference type="EMBL" id="SEU37656.1"/>
    </source>
</evidence>
<gene>
    <name evidence="2" type="ORF">MFU01_58080</name>
    <name evidence="3" type="ORF">SAMN05443572_112179</name>
</gene>
<proteinExistence type="predicted"/>
<accession>A0A511T9B6</accession>
<evidence type="ECO:0000313" key="4">
    <source>
        <dbReference type="Proteomes" id="UP000183760"/>
    </source>
</evidence>
<protein>
    <recommendedName>
        <fullName evidence="6">Lipoprotein</fullName>
    </recommendedName>
</protein>
<dbReference type="PROSITE" id="PS51257">
    <property type="entry name" value="PROKAR_LIPOPROTEIN"/>
    <property type="match status" value="1"/>
</dbReference>
<dbReference type="Proteomes" id="UP000321514">
    <property type="component" value="Unassembled WGS sequence"/>
</dbReference>
<feature type="chain" id="PRO_5023131555" description="Lipoprotein" evidence="1">
    <location>
        <begin position="20"/>
        <end position="231"/>
    </location>
</feature>
<dbReference type="Proteomes" id="UP000183760">
    <property type="component" value="Unassembled WGS sequence"/>
</dbReference>
<evidence type="ECO:0000256" key="1">
    <source>
        <dbReference type="SAM" id="SignalP"/>
    </source>
</evidence>
<dbReference type="EMBL" id="FOIB01000012">
    <property type="protein sequence ID" value="SEU37656.1"/>
    <property type="molecule type" value="Genomic_DNA"/>
</dbReference>
<feature type="signal peptide" evidence="1">
    <location>
        <begin position="1"/>
        <end position="19"/>
    </location>
</feature>
<keyword evidence="4" id="KW-1185">Reference proteome</keyword>